<feature type="compositionally biased region" description="Basic and acidic residues" evidence="6">
    <location>
        <begin position="688"/>
        <end position="704"/>
    </location>
</feature>
<gene>
    <name evidence="9" type="primary">TMC7_3</name>
    <name evidence="9" type="ORF">OS493_027781</name>
</gene>
<sequence>MIVDDKTYFYKSLIDAGLEDVEDGAVIESFRPGRLNTADTLPSRTSSLRSINNNSANVRRRSSARRASLRNDIELLDFASGEDGLTANPAKNMTRPMSERRQYRKSIKSQQKFKTKRISRWKAIKMRVAMSWKLTKSSISAWSQDYELWKGHLKKVEGRFGNGVSSFFIFLKQLLFLNIATFILEFGLVTLPSVIIETNITSKANTNSCYFGDYAQNSSSSTHMTIANQVADFISGKGWINTTLMFYAGYTDSTLVSDDDVKYNLPLAYLLVGFSYFICSLFLVVRSLAKSFQDSLFDSGGTSSSYCNQMFAAWDYCITHENAANLKTQNFVQNIKAQFSEEQRQIKVKNRKKMKKCQLYTVRAVSTLVVLALLGGAIYLIVFAVGFSTNPKNSQKASEVIEGGETLLRFAPSLAITILNVVLPLIFDFLSRFEDWSPGFEVNITLFRTVLLRLASLGVLMIKIYSKVEETCEDTPETCCQQNWENEIASQMYMLIWTDFFSHLFSSLVVTTIRKIGTFFSPAMPAMGVIKLLIVFYVELIAVMFNYRPSEKVYRATRSNYLFTALLLISFFMCIGTVGWGIAGMRPSCLGPFSNVNCNQDARIYGVLTLEISSWPVWLQEIINFVTTVTFIFPILTVVCLLLFYFKSMTKTLLLTIETLKDQLALEGRDKRFLMEKLMRYEMANRKDHKDTDDGFNSDKENKKRNSLAPPDLF</sequence>
<feature type="transmembrane region" description="Helical" evidence="7">
    <location>
        <begin position="360"/>
        <end position="387"/>
    </location>
</feature>
<comment type="subcellular location">
    <subcellularLocation>
        <location evidence="1">Membrane</location>
        <topology evidence="1">Multi-pass membrane protein</topology>
    </subcellularLocation>
</comment>
<keyword evidence="10" id="KW-1185">Reference proteome</keyword>
<feature type="domain" description="TMC" evidence="8">
    <location>
        <begin position="512"/>
        <end position="556"/>
    </location>
</feature>
<protein>
    <submittedName>
        <fullName evidence="9">Transmembrane channel-like</fullName>
    </submittedName>
</protein>
<feature type="transmembrane region" description="Helical" evidence="7">
    <location>
        <begin position="622"/>
        <end position="646"/>
    </location>
</feature>
<dbReference type="OrthoDB" id="1936208at2759"/>
<evidence type="ECO:0000256" key="6">
    <source>
        <dbReference type="SAM" id="MobiDB-lite"/>
    </source>
</evidence>
<feature type="transmembrane region" description="Helical" evidence="7">
    <location>
        <begin position="175"/>
        <end position="196"/>
    </location>
</feature>
<evidence type="ECO:0000256" key="3">
    <source>
        <dbReference type="ARBA" id="ARBA00022692"/>
    </source>
</evidence>
<dbReference type="InterPro" id="IPR038900">
    <property type="entry name" value="TMC"/>
</dbReference>
<accession>A0A9W9YZU6</accession>
<evidence type="ECO:0000259" key="8">
    <source>
        <dbReference type="Pfam" id="PF07810"/>
    </source>
</evidence>
<dbReference type="PANTHER" id="PTHR23302:SF24">
    <property type="entry name" value="TMC DOMAIN-CONTAINING PROTEIN"/>
    <property type="match status" value="1"/>
</dbReference>
<evidence type="ECO:0000313" key="10">
    <source>
        <dbReference type="Proteomes" id="UP001163046"/>
    </source>
</evidence>
<keyword evidence="5 7" id="KW-0472">Membrane</keyword>
<comment type="similarity">
    <text evidence="2">Belongs to the TMC family.</text>
</comment>
<organism evidence="9 10">
    <name type="scientific">Desmophyllum pertusum</name>
    <dbReference type="NCBI Taxonomy" id="174260"/>
    <lineage>
        <taxon>Eukaryota</taxon>
        <taxon>Metazoa</taxon>
        <taxon>Cnidaria</taxon>
        <taxon>Anthozoa</taxon>
        <taxon>Hexacorallia</taxon>
        <taxon>Scleractinia</taxon>
        <taxon>Caryophylliina</taxon>
        <taxon>Caryophylliidae</taxon>
        <taxon>Desmophyllum</taxon>
    </lineage>
</organism>
<feature type="transmembrane region" description="Helical" evidence="7">
    <location>
        <begin position="267"/>
        <end position="285"/>
    </location>
</feature>
<evidence type="ECO:0000256" key="2">
    <source>
        <dbReference type="ARBA" id="ARBA00006510"/>
    </source>
</evidence>
<evidence type="ECO:0000256" key="7">
    <source>
        <dbReference type="SAM" id="Phobius"/>
    </source>
</evidence>
<dbReference type="Proteomes" id="UP001163046">
    <property type="component" value="Unassembled WGS sequence"/>
</dbReference>
<dbReference type="EMBL" id="MU826851">
    <property type="protein sequence ID" value="KAJ7371093.1"/>
    <property type="molecule type" value="Genomic_DNA"/>
</dbReference>
<feature type="region of interest" description="Disordered" evidence="6">
    <location>
        <begin position="688"/>
        <end position="714"/>
    </location>
</feature>
<dbReference type="GO" id="GO:0005886">
    <property type="term" value="C:plasma membrane"/>
    <property type="evidence" value="ECO:0007669"/>
    <property type="project" value="InterPro"/>
</dbReference>
<reference evidence="9" key="1">
    <citation type="submission" date="2023-01" db="EMBL/GenBank/DDBJ databases">
        <title>Genome assembly of the deep-sea coral Lophelia pertusa.</title>
        <authorList>
            <person name="Herrera S."/>
            <person name="Cordes E."/>
        </authorList>
    </citation>
    <scope>NUCLEOTIDE SEQUENCE</scope>
    <source>
        <strain evidence="9">USNM1676648</strain>
        <tissue evidence="9">Polyp</tissue>
    </source>
</reference>
<dbReference type="InterPro" id="IPR012496">
    <property type="entry name" value="TMC_dom"/>
</dbReference>
<feature type="transmembrane region" description="Helical" evidence="7">
    <location>
        <begin position="525"/>
        <end position="547"/>
    </location>
</feature>
<keyword evidence="4 7" id="KW-1133">Transmembrane helix</keyword>
<evidence type="ECO:0000313" key="9">
    <source>
        <dbReference type="EMBL" id="KAJ7371093.1"/>
    </source>
</evidence>
<evidence type="ECO:0000256" key="4">
    <source>
        <dbReference type="ARBA" id="ARBA00022989"/>
    </source>
</evidence>
<comment type="caution">
    <text evidence="9">The sequence shown here is derived from an EMBL/GenBank/DDBJ whole genome shotgun (WGS) entry which is preliminary data.</text>
</comment>
<dbReference type="GO" id="GO:0008381">
    <property type="term" value="F:mechanosensitive monoatomic ion channel activity"/>
    <property type="evidence" value="ECO:0007669"/>
    <property type="project" value="TreeGrafter"/>
</dbReference>
<evidence type="ECO:0000256" key="5">
    <source>
        <dbReference type="ARBA" id="ARBA00023136"/>
    </source>
</evidence>
<proteinExistence type="inferred from homology"/>
<keyword evidence="3 7" id="KW-0812">Transmembrane</keyword>
<name>A0A9W9YZU6_9CNID</name>
<feature type="transmembrane region" description="Helical" evidence="7">
    <location>
        <begin position="559"/>
        <end position="583"/>
    </location>
</feature>
<dbReference type="Pfam" id="PF07810">
    <property type="entry name" value="TMC"/>
    <property type="match status" value="1"/>
</dbReference>
<evidence type="ECO:0000256" key="1">
    <source>
        <dbReference type="ARBA" id="ARBA00004141"/>
    </source>
</evidence>
<dbReference type="AlphaFoldDB" id="A0A9W9YZU6"/>
<dbReference type="PANTHER" id="PTHR23302">
    <property type="entry name" value="TRANSMEMBRANE CHANNEL-RELATED"/>
    <property type="match status" value="1"/>
</dbReference>